<dbReference type="AlphaFoldDB" id="A0A478FRJ0"/>
<dbReference type="Proteomes" id="UP000324831">
    <property type="component" value="Unassembled WGS sequence"/>
</dbReference>
<feature type="compositionally biased region" description="Polar residues" evidence="1">
    <location>
        <begin position="73"/>
        <end position="86"/>
    </location>
</feature>
<organism evidence="2 3">
    <name type="scientific">Candidatus Mycoplasma haematohominis</name>
    <dbReference type="NCBI Taxonomy" id="1494318"/>
    <lineage>
        <taxon>Bacteria</taxon>
        <taxon>Bacillati</taxon>
        <taxon>Mycoplasmatota</taxon>
        <taxon>Mollicutes</taxon>
        <taxon>Mycoplasmataceae</taxon>
        <taxon>Mycoplasma</taxon>
    </lineage>
</organism>
<name>A0A478FRJ0_9MOLU</name>
<reference evidence="2 3" key="1">
    <citation type="submission" date="2019-01" db="EMBL/GenBank/DDBJ databases">
        <title>Draft genome sequences of Candidatus Mycoplasma haemohominis SWG34-3 identified from a patient with pyrexia, anemia and liver dysfunction.</title>
        <authorList>
            <person name="Sekizuka T."/>
            <person name="Hattori N."/>
            <person name="Katano H."/>
            <person name="Takuma T."/>
            <person name="Ito T."/>
            <person name="Arai N."/>
            <person name="Yanai R."/>
            <person name="Ishii S."/>
            <person name="Miura Y."/>
            <person name="Tokunaga T."/>
            <person name="Watanabe H."/>
            <person name="Nomura N."/>
            <person name="Eguchi J."/>
            <person name="Arai T."/>
            <person name="Hasegawa H."/>
            <person name="Nakamaki T."/>
            <person name="Wakita T."/>
            <person name="Niki Y."/>
            <person name="Kuroda M."/>
        </authorList>
    </citation>
    <scope>NUCLEOTIDE SEQUENCE [LARGE SCALE GENOMIC DNA]</scope>
    <source>
        <strain evidence="2">SWG34-3</strain>
    </source>
</reference>
<dbReference type="EMBL" id="BIMN01000001">
    <property type="protein sequence ID" value="GCE63039.1"/>
    <property type="molecule type" value="Genomic_DNA"/>
</dbReference>
<proteinExistence type="predicted"/>
<protein>
    <submittedName>
        <fullName evidence="2">Uncharacterized protein</fullName>
    </submittedName>
</protein>
<evidence type="ECO:0000256" key="1">
    <source>
        <dbReference type="SAM" id="MobiDB-lite"/>
    </source>
</evidence>
<evidence type="ECO:0000313" key="2">
    <source>
        <dbReference type="EMBL" id="GCE63039.1"/>
    </source>
</evidence>
<feature type="region of interest" description="Disordered" evidence="1">
    <location>
        <begin position="27"/>
        <end position="101"/>
    </location>
</feature>
<dbReference type="RefSeq" id="WP_216082636.1">
    <property type="nucleotide sequence ID" value="NZ_CACTIB010000004.1"/>
</dbReference>
<feature type="compositionally biased region" description="Basic and acidic residues" evidence="1">
    <location>
        <begin position="55"/>
        <end position="71"/>
    </location>
</feature>
<evidence type="ECO:0000313" key="3">
    <source>
        <dbReference type="Proteomes" id="UP000324831"/>
    </source>
</evidence>
<gene>
    <name evidence="2" type="ORF">MHSWG343_00170</name>
</gene>
<sequence length="216" mass="23956">MTTLSKSLTAGGVGLGIAGSVTTYQLTKSNSEESKQQVNTDEGNEYADQDNLQSKAKEAPQEGHKAQDKQPAEQPSSPVPTGTSISDIKARFFNIDPNKRPLEKEPIEFKALEGRDRPDWISTSGKERGVCANDNDDKCEWSDFLKAKVPKGEKEKLRNSAINHAHKKCESINGRLSNDPENNQKGWTICTYSEGVESKTTGFYELNLDNEDLYQK</sequence>
<comment type="caution">
    <text evidence="2">The sequence shown here is derived from an EMBL/GenBank/DDBJ whole genome shotgun (WGS) entry which is preliminary data.</text>
</comment>
<accession>A0A478FRJ0</accession>